<dbReference type="EMBL" id="CP011546">
    <property type="protein sequence ID" value="AKK11566.1"/>
    <property type="molecule type" value="Genomic_DNA"/>
</dbReference>
<dbReference type="Proteomes" id="UP000035548">
    <property type="component" value="Chromosome"/>
</dbReference>
<dbReference type="KEGG" id="cut:CUTER_07905"/>
<keyword evidence="1" id="KW-0472">Membrane</keyword>
<accession>A0A0G3HDW7</accession>
<evidence type="ECO:0000256" key="1">
    <source>
        <dbReference type="SAM" id="Phobius"/>
    </source>
</evidence>
<keyword evidence="1" id="KW-1133">Transmembrane helix</keyword>
<keyword evidence="3" id="KW-1185">Reference proteome</keyword>
<sequence length="168" mass="18016">MHYTWWDRENTAKPVLRNGDDDSALATFDGEIALVGDEQWALSHNPTLGASVTLPDGREFQAFGRLKKDERIPVSLDGASLTIVAETSKEFVVEDADGAKVAQFTGSNHGVRKAIVEYSDDADMSTEGAIALAYFSRIMLEARTVTMGTALIGTLALLSLAAIVAALI</sequence>
<dbReference type="STRING" id="1072256.CUTER_07905"/>
<name>A0A0G3HDW7_9CORY</name>
<keyword evidence="1" id="KW-0812">Transmembrane</keyword>
<reference evidence="2 3" key="1">
    <citation type="journal article" date="2015" name="Genome Announc.">
        <title>Virulence Factor Genes Detected in the Complete Genome Sequence of Corynebacterium uterequi DSM 45634, Isolated from the Uterus of a Maiden Mare.</title>
        <authorList>
            <person name="Ruckert C."/>
            <person name="Kriete M."/>
            <person name="Jaenicke S."/>
            <person name="Winkler A."/>
            <person name="Tauch A."/>
        </authorList>
    </citation>
    <scope>NUCLEOTIDE SEQUENCE [LARGE SCALE GENOMIC DNA]</scope>
    <source>
        <strain evidence="2 3">DSM 45634</strain>
    </source>
</reference>
<dbReference type="OrthoDB" id="4418870at2"/>
<evidence type="ECO:0000313" key="3">
    <source>
        <dbReference type="Proteomes" id="UP000035548"/>
    </source>
</evidence>
<proteinExistence type="predicted"/>
<gene>
    <name evidence="2" type="ORF">CUTER_07905</name>
</gene>
<feature type="transmembrane region" description="Helical" evidence="1">
    <location>
        <begin position="145"/>
        <end position="167"/>
    </location>
</feature>
<evidence type="ECO:0000313" key="2">
    <source>
        <dbReference type="EMBL" id="AKK11566.1"/>
    </source>
</evidence>
<protein>
    <submittedName>
        <fullName evidence="2">Uncharacterized protein</fullName>
    </submittedName>
</protein>
<reference evidence="3" key="2">
    <citation type="submission" date="2015-05" db="EMBL/GenBank/DDBJ databases">
        <title>Complete genome sequence of Corynebacterium uterequi DSM 45634, isolated from the uterus of a maiden mare.</title>
        <authorList>
            <person name="Ruckert C."/>
            <person name="Albersmeier A."/>
            <person name="Winkler A."/>
            <person name="Tauch A."/>
        </authorList>
    </citation>
    <scope>NUCLEOTIDE SEQUENCE [LARGE SCALE GENOMIC DNA]</scope>
    <source>
        <strain evidence="3">DSM 45634</strain>
    </source>
</reference>
<organism evidence="2 3">
    <name type="scientific">Corynebacterium uterequi</name>
    <dbReference type="NCBI Taxonomy" id="1072256"/>
    <lineage>
        <taxon>Bacteria</taxon>
        <taxon>Bacillati</taxon>
        <taxon>Actinomycetota</taxon>
        <taxon>Actinomycetes</taxon>
        <taxon>Mycobacteriales</taxon>
        <taxon>Corynebacteriaceae</taxon>
        <taxon>Corynebacterium</taxon>
    </lineage>
</organism>
<dbReference type="RefSeq" id="WP_047259951.1">
    <property type="nucleotide sequence ID" value="NZ_CP011546.1"/>
</dbReference>
<dbReference type="PATRIC" id="fig|1072256.5.peg.1560"/>
<dbReference type="AlphaFoldDB" id="A0A0G3HDW7"/>